<dbReference type="AlphaFoldDB" id="A0A8S1U6J9"/>
<name>A0A8S1U6J9_9CILI</name>
<sequence length="477" mass="55801">MFHYLSKIDNFGAEFKPRITNSEHEHKSIIGGVFTLLVYGVCLAYFIFVLQQWQTGQILPKILIESAVAAFSKFMMPNDLIAISYIRYEDQDIDPFSEQGNILMPMVAVLENNKPISYRSILNNNEVSVYGTNLVEMEQMELVKNMRNDKSQENNKVYMLLITTCKQQYLKPNQTCASESEISNFLNLGLIPIEITVTLQQFSTSDQQLYEVEKRLQFLLQDNLALKADLLFQNTKSIIDDHPLFSNQKRFVYFSDFTVLTQTLSNSNLSKSIIQDDVFIQIAFKIDPIETVQQITYVKIGEMLAEVGSIANLLLTVSWFIQQFNKEELENKIIDEIISVYYPQFKQITKIKNCMGRTIELRHEKEKINQKEFNKWYNKVRQNVIIKLSIVNQIHEISRLYFILRSQANFQSMIRFQDYGIQLPNKLFEKQKDEINNELPSRDFKIEDYDIESSKIITNNLCDEDLNILSYRLNKDK</sequence>
<evidence type="ECO:0000313" key="3">
    <source>
        <dbReference type="Proteomes" id="UP000689195"/>
    </source>
</evidence>
<dbReference type="PANTHER" id="PTHR12621">
    <property type="entry name" value="CYSTEINE AND HISTIDINE-RICH DOMAIN CHORD -CONTAINING PROTEIN"/>
    <property type="match status" value="1"/>
</dbReference>
<feature type="transmembrane region" description="Helical" evidence="1">
    <location>
        <begin position="28"/>
        <end position="50"/>
    </location>
</feature>
<protein>
    <recommendedName>
        <fullName evidence="4">Transmembrane protein</fullName>
    </recommendedName>
</protein>
<organism evidence="2 3">
    <name type="scientific">Paramecium pentaurelia</name>
    <dbReference type="NCBI Taxonomy" id="43138"/>
    <lineage>
        <taxon>Eukaryota</taxon>
        <taxon>Sar</taxon>
        <taxon>Alveolata</taxon>
        <taxon>Ciliophora</taxon>
        <taxon>Intramacronucleata</taxon>
        <taxon>Oligohymenophorea</taxon>
        <taxon>Peniculida</taxon>
        <taxon>Parameciidae</taxon>
        <taxon>Paramecium</taxon>
    </lineage>
</organism>
<dbReference type="Proteomes" id="UP000689195">
    <property type="component" value="Unassembled WGS sequence"/>
</dbReference>
<dbReference type="PANTHER" id="PTHR12621:SF7">
    <property type="entry name" value="CYSTEINE AND HISTIDINE-RICH DOMAIN-CONTAINING PROTEIN 1"/>
    <property type="match status" value="1"/>
</dbReference>
<evidence type="ECO:0000256" key="1">
    <source>
        <dbReference type="SAM" id="Phobius"/>
    </source>
</evidence>
<keyword evidence="1" id="KW-0472">Membrane</keyword>
<evidence type="ECO:0008006" key="4">
    <source>
        <dbReference type="Google" id="ProtNLM"/>
    </source>
</evidence>
<accession>A0A8S1U6J9</accession>
<dbReference type="GO" id="GO:0008270">
    <property type="term" value="F:zinc ion binding"/>
    <property type="evidence" value="ECO:0007669"/>
    <property type="project" value="TreeGrafter"/>
</dbReference>
<gene>
    <name evidence="2" type="ORF">PPENT_87.1.T0340246</name>
</gene>
<proteinExistence type="predicted"/>
<dbReference type="EMBL" id="CAJJDO010000034">
    <property type="protein sequence ID" value="CAD8160258.1"/>
    <property type="molecule type" value="Genomic_DNA"/>
</dbReference>
<comment type="caution">
    <text evidence="2">The sequence shown here is derived from an EMBL/GenBank/DDBJ whole genome shotgun (WGS) entry which is preliminary data.</text>
</comment>
<reference evidence="2" key="1">
    <citation type="submission" date="2021-01" db="EMBL/GenBank/DDBJ databases">
        <authorList>
            <consortium name="Genoscope - CEA"/>
            <person name="William W."/>
        </authorList>
    </citation>
    <scope>NUCLEOTIDE SEQUENCE</scope>
</reference>
<keyword evidence="3" id="KW-1185">Reference proteome</keyword>
<evidence type="ECO:0000313" key="2">
    <source>
        <dbReference type="EMBL" id="CAD8160258.1"/>
    </source>
</evidence>
<dbReference type="OrthoDB" id="303855at2759"/>
<keyword evidence="1" id="KW-1133">Transmembrane helix</keyword>
<keyword evidence="1" id="KW-0812">Transmembrane</keyword>